<evidence type="ECO:0000313" key="4">
    <source>
        <dbReference type="Proteomes" id="UP001593833"/>
    </source>
</evidence>
<dbReference type="InterPro" id="IPR013211">
    <property type="entry name" value="LVIVD"/>
</dbReference>
<organism evidence="3 4">
    <name type="scientific">Eiseniibacteriota bacterium</name>
    <dbReference type="NCBI Taxonomy" id="2212470"/>
    <lineage>
        <taxon>Bacteria</taxon>
        <taxon>Candidatus Eiseniibacteriota</taxon>
    </lineage>
</organism>
<dbReference type="Gene3D" id="2.130.10.10">
    <property type="entry name" value="YVTN repeat-like/Quinoprotein amine dehydrogenase"/>
    <property type="match status" value="2"/>
</dbReference>
<dbReference type="SUPFAM" id="SSF51004">
    <property type="entry name" value="C-terminal (heme d1) domain of cytochrome cd1-nitrite reductase"/>
    <property type="match status" value="1"/>
</dbReference>
<evidence type="ECO:0000313" key="3">
    <source>
        <dbReference type="EMBL" id="MFC1572047.1"/>
    </source>
</evidence>
<feature type="chain" id="PRO_5045966056" evidence="1">
    <location>
        <begin position="27"/>
        <end position="747"/>
    </location>
</feature>
<proteinExistence type="predicted"/>
<dbReference type="EMBL" id="JBHPKH010000002">
    <property type="protein sequence ID" value="MFC1572047.1"/>
    <property type="molecule type" value="Genomic_DNA"/>
</dbReference>
<keyword evidence="4" id="KW-1185">Reference proteome</keyword>
<comment type="caution">
    <text evidence="3">The sequence shown here is derived from an EMBL/GenBank/DDBJ whole genome shotgun (WGS) entry which is preliminary data.</text>
</comment>
<feature type="domain" description="FlgD/Vpr Ig-like" evidence="2">
    <location>
        <begin position="684"/>
        <end position="732"/>
    </location>
</feature>
<sequence>MRQCSIVFLTILVLILLTLTTATAQAGCVSYGDFVHALDVVYPGGYLRAMTYQAPYIYLVNEDSLLTVLDAADPADLLVIGSLELTGQPRTIEVRGSVACITFSYSDRFQLVDISDPHEPMLQGSIEMPARPMAVATCDSYAYVPAWDYGEDDHGLYVVNISDPLIPHVVNRVELGSYPRNVVISQPYLFVIDFRDLWVLDISMPAHPKVVSSIDIPGDIAYLQTRDEYVFVVSDAAEWPPDGNGLYMINVSDPANPWIEGAYDAENAPCYHVGLWENYAIVGGHGGGFSFIDISDPANMQIAATVGVQTSPGNFVIDGSVLFARSGSVASYQLRDPMTPEPVASVPGTDQARYIASHGDYAYALRNWGQELCVVDVSDPENPSLTGSETLNLSFGGVIALSETSLHRQYAYIGEWTDYDAFHVIDVTDPTDPMRVHTVPLDHGPGDLEVEGRYLYVLAGHLGLRTYDILNPAEPAYLSSIDFGYSAAMLKAVGSTLYVGQRSGDHTDLIIVDAGDPTDPQIVGMSSEPELPYEYWIEGSLLYIADGRGGLLIMDVADPANPVPVSRYRTGSNVKSIVVADGLAYLADTADHSGLHIVDVSDPAVPFLAGYYPCSYPCDLELIDGHILVATYNDDLEVAPLECVSSLAPDVSPAFSRELGVSFSTNPNIGDVWVKLAMPRQGNPVLTVHDVQGRLVRRLHKGPLSTGTHFFKWDGQRRNGSLVPVGSYYLRVFTGEATVTEPFVLVR</sequence>
<dbReference type="InterPro" id="IPR011048">
    <property type="entry name" value="Haem_d1_sf"/>
</dbReference>
<dbReference type="InterPro" id="IPR051200">
    <property type="entry name" value="Host-pathogen_enzymatic-act"/>
</dbReference>
<reference evidence="3 4" key="1">
    <citation type="submission" date="2024-09" db="EMBL/GenBank/DDBJ databases">
        <authorList>
            <person name="D'Angelo T."/>
        </authorList>
    </citation>
    <scope>NUCLEOTIDE SEQUENCE [LARGE SCALE GENOMIC DNA]</scope>
    <source>
        <strain evidence="3">SAG AM-320-E07</strain>
    </source>
</reference>
<dbReference type="InterPro" id="IPR015943">
    <property type="entry name" value="WD40/YVTN_repeat-like_dom_sf"/>
</dbReference>
<keyword evidence="1" id="KW-0732">Signal</keyword>
<dbReference type="PANTHER" id="PTHR47197">
    <property type="entry name" value="PROTEIN NIRF"/>
    <property type="match status" value="1"/>
</dbReference>
<accession>A0ABV6YI83</accession>
<feature type="signal peptide" evidence="1">
    <location>
        <begin position="1"/>
        <end position="26"/>
    </location>
</feature>
<name>A0ABV6YI83_UNCEI</name>
<dbReference type="InterPro" id="IPR025965">
    <property type="entry name" value="FlgD/Vpr_Ig-like"/>
</dbReference>
<dbReference type="SUPFAM" id="SSF63825">
    <property type="entry name" value="YWTD domain"/>
    <property type="match status" value="1"/>
</dbReference>
<dbReference type="Pfam" id="PF08309">
    <property type="entry name" value="LVIVD"/>
    <property type="match status" value="9"/>
</dbReference>
<evidence type="ECO:0000259" key="2">
    <source>
        <dbReference type="Pfam" id="PF13860"/>
    </source>
</evidence>
<dbReference type="Gene3D" id="2.60.40.4070">
    <property type="match status" value="1"/>
</dbReference>
<dbReference type="PANTHER" id="PTHR47197:SF3">
    <property type="entry name" value="DIHYDRO-HEME D1 DEHYDROGENASE"/>
    <property type="match status" value="1"/>
</dbReference>
<evidence type="ECO:0000256" key="1">
    <source>
        <dbReference type="SAM" id="SignalP"/>
    </source>
</evidence>
<dbReference type="Pfam" id="PF13860">
    <property type="entry name" value="FlgD_ig"/>
    <property type="match status" value="1"/>
</dbReference>
<dbReference type="Proteomes" id="UP001593833">
    <property type="component" value="Unassembled WGS sequence"/>
</dbReference>
<gene>
    <name evidence="3" type="ORF">ACFL6M_00450</name>
</gene>
<protein>
    <submittedName>
        <fullName evidence="3">FlgD immunoglobulin-like domain containing protein</fullName>
    </submittedName>
</protein>